<dbReference type="OrthoDB" id="2157530at2759"/>
<gene>
    <name evidence="2" type="ORF">T440DRAFT_351007</name>
</gene>
<feature type="domain" description="Heterokaryon incompatibility" evidence="1">
    <location>
        <begin position="1"/>
        <end position="85"/>
    </location>
</feature>
<dbReference type="InterPro" id="IPR052895">
    <property type="entry name" value="HetReg/Transcr_Mod"/>
</dbReference>
<dbReference type="PANTHER" id="PTHR24148">
    <property type="entry name" value="ANKYRIN REPEAT DOMAIN-CONTAINING PROTEIN 39 HOMOLOG-RELATED"/>
    <property type="match status" value="1"/>
</dbReference>
<proteinExistence type="predicted"/>
<feature type="non-terminal residue" evidence="2">
    <location>
        <position position="85"/>
    </location>
</feature>
<evidence type="ECO:0000259" key="1">
    <source>
        <dbReference type="Pfam" id="PF06985"/>
    </source>
</evidence>
<sequence length="85" mass="9682">YDAISYVWGAPLLVFPLYHVNDGSQIFVTENLDAALRRLGHHLDDTRLWADAVCINQQDQEEKALQIPRMVDIFRSASKVVAWLG</sequence>
<name>A0A6A7B2J3_9PLEO</name>
<accession>A0A6A7B2J3</accession>
<organism evidence="2 3">
    <name type="scientific">Plenodomus tracheiphilus IPT5</name>
    <dbReference type="NCBI Taxonomy" id="1408161"/>
    <lineage>
        <taxon>Eukaryota</taxon>
        <taxon>Fungi</taxon>
        <taxon>Dikarya</taxon>
        <taxon>Ascomycota</taxon>
        <taxon>Pezizomycotina</taxon>
        <taxon>Dothideomycetes</taxon>
        <taxon>Pleosporomycetidae</taxon>
        <taxon>Pleosporales</taxon>
        <taxon>Pleosporineae</taxon>
        <taxon>Leptosphaeriaceae</taxon>
        <taxon>Plenodomus</taxon>
    </lineage>
</organism>
<evidence type="ECO:0000313" key="2">
    <source>
        <dbReference type="EMBL" id="KAF2849384.1"/>
    </source>
</evidence>
<dbReference type="AlphaFoldDB" id="A0A6A7B2J3"/>
<dbReference type="Pfam" id="PF06985">
    <property type="entry name" value="HET"/>
    <property type="match status" value="1"/>
</dbReference>
<keyword evidence="3" id="KW-1185">Reference proteome</keyword>
<dbReference type="InterPro" id="IPR010730">
    <property type="entry name" value="HET"/>
</dbReference>
<dbReference type="EMBL" id="MU006312">
    <property type="protein sequence ID" value="KAF2849384.1"/>
    <property type="molecule type" value="Genomic_DNA"/>
</dbReference>
<evidence type="ECO:0000313" key="3">
    <source>
        <dbReference type="Proteomes" id="UP000799423"/>
    </source>
</evidence>
<dbReference type="PANTHER" id="PTHR24148:SF80">
    <property type="entry name" value="HETEROKARYON INCOMPATIBILITY DOMAIN-CONTAINING PROTEIN"/>
    <property type="match status" value="1"/>
</dbReference>
<protein>
    <recommendedName>
        <fullName evidence="1">Heterokaryon incompatibility domain-containing protein</fullName>
    </recommendedName>
</protein>
<reference evidence="2" key="1">
    <citation type="submission" date="2020-01" db="EMBL/GenBank/DDBJ databases">
        <authorList>
            <consortium name="DOE Joint Genome Institute"/>
            <person name="Haridas S."/>
            <person name="Albert R."/>
            <person name="Binder M."/>
            <person name="Bloem J."/>
            <person name="Labutti K."/>
            <person name="Salamov A."/>
            <person name="Andreopoulos B."/>
            <person name="Baker S.E."/>
            <person name="Barry K."/>
            <person name="Bills G."/>
            <person name="Bluhm B.H."/>
            <person name="Cannon C."/>
            <person name="Castanera R."/>
            <person name="Culley D.E."/>
            <person name="Daum C."/>
            <person name="Ezra D."/>
            <person name="Gonzalez J.B."/>
            <person name="Henrissat B."/>
            <person name="Kuo A."/>
            <person name="Liang C."/>
            <person name="Lipzen A."/>
            <person name="Lutzoni F."/>
            <person name="Magnuson J."/>
            <person name="Mondo S."/>
            <person name="Nolan M."/>
            <person name="Ohm R."/>
            <person name="Pangilinan J."/>
            <person name="Park H.-J."/>
            <person name="Ramirez L."/>
            <person name="Alfaro M."/>
            <person name="Sun H."/>
            <person name="Tritt A."/>
            <person name="Yoshinaga Y."/>
            <person name="Zwiers L.-H."/>
            <person name="Turgeon B.G."/>
            <person name="Goodwin S.B."/>
            <person name="Spatafora J.W."/>
            <person name="Crous P.W."/>
            <person name="Grigoriev I.V."/>
        </authorList>
    </citation>
    <scope>NUCLEOTIDE SEQUENCE</scope>
    <source>
        <strain evidence="2">IPT5</strain>
    </source>
</reference>
<dbReference type="Proteomes" id="UP000799423">
    <property type="component" value="Unassembled WGS sequence"/>
</dbReference>
<feature type="non-terminal residue" evidence="2">
    <location>
        <position position="1"/>
    </location>
</feature>